<comment type="caution">
    <text evidence="1">The sequence shown here is derived from an EMBL/GenBank/DDBJ whole genome shotgun (WGS) entry which is preliminary data.</text>
</comment>
<protein>
    <recommendedName>
        <fullName evidence="2">Transposon-encoded protein TnpW</fullName>
    </recommendedName>
</protein>
<reference evidence="1" key="1">
    <citation type="journal article" date="2013" name="Environ. Microbiol.">
        <title>Microbiota from the distal guts of lean and obese adolescents exhibit partial functional redundancy besides clear differences in community structure.</title>
        <authorList>
            <person name="Ferrer M."/>
            <person name="Ruiz A."/>
            <person name="Lanza F."/>
            <person name="Haange S.B."/>
            <person name="Oberbach A."/>
            <person name="Till H."/>
            <person name="Bargiela R."/>
            <person name="Campoy C."/>
            <person name="Segura M.T."/>
            <person name="Richter M."/>
            <person name="von Bergen M."/>
            <person name="Seifert J."/>
            <person name="Suarez A."/>
        </authorList>
    </citation>
    <scope>NUCLEOTIDE SEQUENCE</scope>
</reference>
<accession>K1UU25</accession>
<evidence type="ECO:0000313" key="1">
    <source>
        <dbReference type="EMBL" id="EKC75061.1"/>
    </source>
</evidence>
<organism evidence="1">
    <name type="scientific">human gut metagenome</name>
    <dbReference type="NCBI Taxonomy" id="408170"/>
    <lineage>
        <taxon>unclassified sequences</taxon>
        <taxon>metagenomes</taxon>
        <taxon>organismal metagenomes</taxon>
    </lineage>
</organism>
<dbReference type="AlphaFoldDB" id="K1UU25"/>
<feature type="non-terminal residue" evidence="1">
    <location>
        <position position="1"/>
    </location>
</feature>
<dbReference type="Pfam" id="PF14202">
    <property type="entry name" value="TnpW"/>
    <property type="match status" value="1"/>
</dbReference>
<name>K1UU25_9ZZZZ</name>
<dbReference type="EMBL" id="AJWZ01001026">
    <property type="protein sequence ID" value="EKC75061.1"/>
    <property type="molecule type" value="Genomic_DNA"/>
</dbReference>
<proteinExistence type="predicted"/>
<sequence>PLTVKEAAPPVMIKKIGKTTYRVKIHFSETSKETMSDKIKRLILNDSEKSS</sequence>
<dbReference type="InterPro" id="IPR026990">
    <property type="entry name" value="TnpW"/>
</dbReference>
<gene>
    <name evidence="1" type="ORF">OBE_01542</name>
</gene>
<evidence type="ECO:0008006" key="2">
    <source>
        <dbReference type="Google" id="ProtNLM"/>
    </source>
</evidence>